<feature type="compositionally biased region" description="Basic and acidic residues" evidence="1">
    <location>
        <begin position="136"/>
        <end position="146"/>
    </location>
</feature>
<feature type="compositionally biased region" description="Basic and acidic residues" evidence="1">
    <location>
        <begin position="50"/>
        <end position="61"/>
    </location>
</feature>
<feature type="compositionally biased region" description="Basic and acidic residues" evidence="1">
    <location>
        <begin position="385"/>
        <end position="394"/>
    </location>
</feature>
<evidence type="ECO:0000256" key="1">
    <source>
        <dbReference type="SAM" id="MobiDB-lite"/>
    </source>
</evidence>
<feature type="compositionally biased region" description="Basic and acidic residues" evidence="1">
    <location>
        <begin position="297"/>
        <end position="308"/>
    </location>
</feature>
<feature type="compositionally biased region" description="Basic and acidic residues" evidence="1">
    <location>
        <begin position="19"/>
        <end position="41"/>
    </location>
</feature>
<accession>A0A9P7A917</accession>
<evidence type="ECO:0000313" key="3">
    <source>
        <dbReference type="Proteomes" id="UP000719766"/>
    </source>
</evidence>
<feature type="region of interest" description="Disordered" evidence="1">
    <location>
        <begin position="221"/>
        <end position="334"/>
    </location>
</feature>
<protein>
    <submittedName>
        <fullName evidence="2">Uncharacterized protein</fullName>
    </submittedName>
</protein>
<feature type="compositionally biased region" description="Basic and acidic residues" evidence="1">
    <location>
        <begin position="224"/>
        <end position="242"/>
    </location>
</feature>
<sequence length="394" mass="44639">MFNECMRCIVDIDTNSTDTSRDRRRQPDAYKGAKRESHPSCDARATAQNPRKELRHGDGTRARVTRTGQKQLGDWTRARATRTGQKQQGDWTRERVTRTWQTQQGDVLMGRISGTHTGAKCESRPTCHARATAQNSRKELRQGDGTRVRVTRTGQEKKGDGMRARVTRMGQTQQGEVMRRIVIRTEQIHRTTVDDSQAPIQALSARVAQHAMPERQLKTPVRSYGKEMGRVTGKERRWDACKSDANGTDTARRGDASNSDTNRTDSSHDRRRQPGTHTGAKCESRPTCHARATAQNSRKELRQKDGTRVRVTRTGQEKKGDGMRARVTRMGQTQQGEVMRRIVIRTEQIHRTTVDDSQAPIKALSARVAHHAMPERQLKTPVRSYGEEMGRVQE</sequence>
<dbReference type="Proteomes" id="UP000719766">
    <property type="component" value="Unassembled WGS sequence"/>
</dbReference>
<dbReference type="OrthoDB" id="2711593at2759"/>
<feature type="region of interest" description="Disordered" evidence="1">
    <location>
        <begin position="368"/>
        <end position="394"/>
    </location>
</feature>
<dbReference type="AlphaFoldDB" id="A0A9P7A917"/>
<feature type="compositionally biased region" description="Basic and acidic residues" evidence="1">
    <location>
        <begin position="315"/>
        <end position="324"/>
    </location>
</feature>
<keyword evidence="3" id="KW-1185">Reference proteome</keyword>
<organism evidence="2 3">
    <name type="scientific">Suillus plorans</name>
    <dbReference type="NCBI Taxonomy" id="116603"/>
    <lineage>
        <taxon>Eukaryota</taxon>
        <taxon>Fungi</taxon>
        <taxon>Dikarya</taxon>
        <taxon>Basidiomycota</taxon>
        <taxon>Agaricomycotina</taxon>
        <taxon>Agaricomycetes</taxon>
        <taxon>Agaricomycetidae</taxon>
        <taxon>Boletales</taxon>
        <taxon>Suillineae</taxon>
        <taxon>Suillaceae</taxon>
        <taxon>Suillus</taxon>
    </lineage>
</organism>
<proteinExistence type="predicted"/>
<gene>
    <name evidence="2" type="ORF">HD556DRAFT_1315156</name>
</gene>
<dbReference type="GeneID" id="64594860"/>
<evidence type="ECO:0000313" key="2">
    <source>
        <dbReference type="EMBL" id="KAG1784348.1"/>
    </source>
</evidence>
<dbReference type="EMBL" id="JABBWE010000159">
    <property type="protein sequence ID" value="KAG1784348.1"/>
    <property type="molecule type" value="Genomic_DNA"/>
</dbReference>
<reference evidence="2" key="1">
    <citation type="journal article" date="2020" name="New Phytol.">
        <title>Comparative genomics reveals dynamic genome evolution in host specialist ectomycorrhizal fungi.</title>
        <authorList>
            <person name="Lofgren L.A."/>
            <person name="Nguyen N.H."/>
            <person name="Vilgalys R."/>
            <person name="Ruytinx J."/>
            <person name="Liao H.L."/>
            <person name="Branco S."/>
            <person name="Kuo A."/>
            <person name="LaButti K."/>
            <person name="Lipzen A."/>
            <person name="Andreopoulos W."/>
            <person name="Pangilinan J."/>
            <person name="Riley R."/>
            <person name="Hundley H."/>
            <person name="Na H."/>
            <person name="Barry K."/>
            <person name="Grigoriev I.V."/>
            <person name="Stajich J.E."/>
            <person name="Kennedy P.G."/>
        </authorList>
    </citation>
    <scope>NUCLEOTIDE SEQUENCE</scope>
    <source>
        <strain evidence="2">S12</strain>
    </source>
</reference>
<comment type="caution">
    <text evidence="2">The sequence shown here is derived from an EMBL/GenBank/DDBJ whole genome shotgun (WGS) entry which is preliminary data.</text>
</comment>
<name>A0A9P7A917_9AGAM</name>
<dbReference type="RefSeq" id="XP_041151835.1">
    <property type="nucleotide sequence ID" value="XM_041301096.1"/>
</dbReference>
<feature type="region of interest" description="Disordered" evidence="1">
    <location>
        <begin position="116"/>
        <end position="146"/>
    </location>
</feature>
<feature type="region of interest" description="Disordered" evidence="1">
    <location>
        <begin position="16"/>
        <end position="94"/>
    </location>
</feature>